<gene>
    <name evidence="3" type="ORF">Prum_010090</name>
</gene>
<reference evidence="3 4" key="1">
    <citation type="submission" date="2020-03" db="EMBL/GenBank/DDBJ databases">
        <title>Whole genome shotgun sequence of Phytohabitans rumicis NBRC 108638.</title>
        <authorList>
            <person name="Komaki H."/>
            <person name="Tamura T."/>
        </authorList>
    </citation>
    <scope>NUCLEOTIDE SEQUENCE [LARGE SCALE GENOMIC DNA]</scope>
    <source>
        <strain evidence="3 4">NBRC 108638</strain>
    </source>
</reference>
<dbReference type="EMBL" id="BLPG01000001">
    <property type="protein sequence ID" value="GFJ87367.1"/>
    <property type="molecule type" value="Genomic_DNA"/>
</dbReference>
<feature type="chain" id="PRO_5039325970" description="Beta-lactamase class A catalytic domain-containing protein" evidence="1">
    <location>
        <begin position="27"/>
        <end position="483"/>
    </location>
</feature>
<evidence type="ECO:0000313" key="4">
    <source>
        <dbReference type="Proteomes" id="UP000482960"/>
    </source>
</evidence>
<name>A0A6V8KZV9_9ACTN</name>
<sequence length="483" mass="51162">MHRRKVGLVTAVVVLGTVAASAGASAYATTTTSAVASGSRDDVSIAEYLRQTMDGLGFQEVVDLAPPATAQFNTLNADVDADATTAEQRARQYAAVAAVPQPIVQQPQIDASVLELDDAGRIVSSGTVLMSPQYPHGVVVPVDANHHTTAVRYRQWDTAGWYANHGQGTIDVVPARESAPLDFMSPYPASVLKLMVNFGILRLVDQGVVGLDDTYSYQPETISSLCGPASSNTIRAYVDASLTASSNAATCALIKLLWDYNAMDGLNQAFQDLGLETLQLAGTRPSNGGNWSNAITMSSLDTAKLLVLINGAPGTLWTTPAGVPVTASSALSASSRQLFAAELGQQGWNWMLSTTNFCGRGYPAPGIPQVTADRWIAADGTVTVDGNRFGQDVRPCDQAAQVSFAHKPGWTTNAGADAGIVKSLPGKPHRQYVITVFSNLGDRYQDPQRPATPTGVVPVEYTQKFAQLGAAIDQYEVRRCATL</sequence>
<dbReference type="Proteomes" id="UP000482960">
    <property type="component" value="Unassembled WGS sequence"/>
</dbReference>
<dbReference type="InterPro" id="IPR045155">
    <property type="entry name" value="Beta-lactam_cat"/>
</dbReference>
<proteinExistence type="predicted"/>
<dbReference type="AlphaFoldDB" id="A0A6V8KZV9"/>
<dbReference type="GO" id="GO:0046677">
    <property type="term" value="P:response to antibiotic"/>
    <property type="evidence" value="ECO:0007669"/>
    <property type="project" value="InterPro"/>
</dbReference>
<evidence type="ECO:0000256" key="1">
    <source>
        <dbReference type="SAM" id="SignalP"/>
    </source>
</evidence>
<dbReference type="PANTHER" id="PTHR35333:SF3">
    <property type="entry name" value="BETA-LACTAMASE-TYPE TRANSPEPTIDASE FOLD CONTAINING PROTEIN"/>
    <property type="match status" value="1"/>
</dbReference>
<dbReference type="InterPro" id="IPR000871">
    <property type="entry name" value="Beta-lactam_class-A"/>
</dbReference>
<dbReference type="PANTHER" id="PTHR35333">
    <property type="entry name" value="BETA-LACTAMASE"/>
    <property type="match status" value="1"/>
</dbReference>
<dbReference type="Gene3D" id="3.40.710.10">
    <property type="entry name" value="DD-peptidase/beta-lactamase superfamily"/>
    <property type="match status" value="1"/>
</dbReference>
<keyword evidence="1" id="KW-0732">Signal</keyword>
<feature type="signal peptide" evidence="1">
    <location>
        <begin position="1"/>
        <end position="26"/>
    </location>
</feature>
<organism evidence="3 4">
    <name type="scientific">Phytohabitans rumicis</name>
    <dbReference type="NCBI Taxonomy" id="1076125"/>
    <lineage>
        <taxon>Bacteria</taxon>
        <taxon>Bacillati</taxon>
        <taxon>Actinomycetota</taxon>
        <taxon>Actinomycetes</taxon>
        <taxon>Micromonosporales</taxon>
        <taxon>Micromonosporaceae</taxon>
    </lineage>
</organism>
<accession>A0A6V8KZV9</accession>
<keyword evidence="4" id="KW-1185">Reference proteome</keyword>
<comment type="caution">
    <text evidence="3">The sequence shown here is derived from an EMBL/GenBank/DDBJ whole genome shotgun (WGS) entry which is preliminary data.</text>
</comment>
<feature type="domain" description="Beta-lactamase class A catalytic" evidence="2">
    <location>
        <begin position="187"/>
        <end position="309"/>
    </location>
</feature>
<dbReference type="SUPFAM" id="SSF56601">
    <property type="entry name" value="beta-lactamase/transpeptidase-like"/>
    <property type="match status" value="1"/>
</dbReference>
<dbReference type="InterPro" id="IPR012338">
    <property type="entry name" value="Beta-lactam/transpept-like"/>
</dbReference>
<protein>
    <recommendedName>
        <fullName evidence="2">Beta-lactamase class A catalytic domain-containing protein</fullName>
    </recommendedName>
</protein>
<dbReference type="GO" id="GO:0008800">
    <property type="term" value="F:beta-lactamase activity"/>
    <property type="evidence" value="ECO:0007669"/>
    <property type="project" value="InterPro"/>
</dbReference>
<evidence type="ECO:0000259" key="2">
    <source>
        <dbReference type="Pfam" id="PF13354"/>
    </source>
</evidence>
<dbReference type="Pfam" id="PF13354">
    <property type="entry name" value="Beta-lactamase2"/>
    <property type="match status" value="1"/>
</dbReference>
<evidence type="ECO:0000313" key="3">
    <source>
        <dbReference type="EMBL" id="GFJ87367.1"/>
    </source>
</evidence>
<dbReference type="GO" id="GO:0030655">
    <property type="term" value="P:beta-lactam antibiotic catabolic process"/>
    <property type="evidence" value="ECO:0007669"/>
    <property type="project" value="InterPro"/>
</dbReference>
<reference evidence="3 4" key="2">
    <citation type="submission" date="2020-03" db="EMBL/GenBank/DDBJ databases">
        <authorList>
            <person name="Ichikawa N."/>
            <person name="Kimura A."/>
            <person name="Kitahashi Y."/>
            <person name="Uohara A."/>
        </authorList>
    </citation>
    <scope>NUCLEOTIDE SEQUENCE [LARGE SCALE GENOMIC DNA]</scope>
    <source>
        <strain evidence="3 4">NBRC 108638</strain>
    </source>
</reference>